<organism evidence="10 11">
    <name type="scientific">Nitzschia inconspicua</name>
    <dbReference type="NCBI Taxonomy" id="303405"/>
    <lineage>
        <taxon>Eukaryota</taxon>
        <taxon>Sar</taxon>
        <taxon>Stramenopiles</taxon>
        <taxon>Ochrophyta</taxon>
        <taxon>Bacillariophyta</taxon>
        <taxon>Bacillariophyceae</taxon>
        <taxon>Bacillariophycidae</taxon>
        <taxon>Bacillariales</taxon>
        <taxon>Bacillariaceae</taxon>
        <taxon>Nitzschia</taxon>
    </lineage>
</organism>
<keyword evidence="6" id="KW-0862">Zinc</keyword>
<evidence type="ECO:0000256" key="5">
    <source>
        <dbReference type="ARBA" id="ARBA00022840"/>
    </source>
</evidence>
<dbReference type="EMBL" id="JAGRRH010000013">
    <property type="protein sequence ID" value="KAG7361366.1"/>
    <property type="molecule type" value="Genomic_DNA"/>
</dbReference>
<comment type="caution">
    <text evidence="10">The sequence shown here is derived from an EMBL/GenBank/DDBJ whole genome shotgun (WGS) entry which is preliminary data.</text>
</comment>
<dbReference type="PROSITE" id="PS50089">
    <property type="entry name" value="ZF_RING_2"/>
    <property type="match status" value="1"/>
</dbReference>
<feature type="domain" description="RING-type" evidence="8">
    <location>
        <begin position="1254"/>
        <end position="1300"/>
    </location>
</feature>
<reference evidence="10" key="1">
    <citation type="journal article" date="2021" name="Sci. Rep.">
        <title>Diploid genomic architecture of Nitzschia inconspicua, an elite biomass production diatom.</title>
        <authorList>
            <person name="Oliver A."/>
            <person name="Podell S."/>
            <person name="Pinowska A."/>
            <person name="Traller J.C."/>
            <person name="Smith S.R."/>
            <person name="McClure R."/>
            <person name="Beliaev A."/>
            <person name="Bohutskyi P."/>
            <person name="Hill E.A."/>
            <person name="Rabines A."/>
            <person name="Zheng H."/>
            <person name="Allen L.Z."/>
            <person name="Kuo A."/>
            <person name="Grigoriev I.V."/>
            <person name="Allen A.E."/>
            <person name="Hazlebeck D."/>
            <person name="Allen E.E."/>
        </authorList>
    </citation>
    <scope>NUCLEOTIDE SEQUENCE</scope>
    <source>
        <strain evidence="10">Hildebrandi</strain>
    </source>
</reference>
<dbReference type="InterPro" id="IPR001841">
    <property type="entry name" value="Znf_RING"/>
</dbReference>
<evidence type="ECO:0000256" key="7">
    <source>
        <dbReference type="SAM" id="MobiDB-lite"/>
    </source>
</evidence>
<dbReference type="SMART" id="SM00487">
    <property type="entry name" value="DEXDc"/>
    <property type="match status" value="1"/>
</dbReference>
<keyword evidence="11" id="KW-1185">Reference proteome</keyword>
<keyword evidence="6" id="KW-0863">Zinc-finger</keyword>
<dbReference type="GO" id="GO:0004386">
    <property type="term" value="F:helicase activity"/>
    <property type="evidence" value="ECO:0007669"/>
    <property type="project" value="UniProtKB-KW"/>
</dbReference>
<dbReference type="InterPro" id="IPR000330">
    <property type="entry name" value="SNF2_N"/>
</dbReference>
<gene>
    <name evidence="10" type="ORF">IV203_036466</name>
</gene>
<evidence type="ECO:0000256" key="2">
    <source>
        <dbReference type="ARBA" id="ARBA00022741"/>
    </source>
</evidence>
<feature type="compositionally biased region" description="Polar residues" evidence="7">
    <location>
        <begin position="411"/>
        <end position="423"/>
    </location>
</feature>
<evidence type="ECO:0000256" key="1">
    <source>
        <dbReference type="ARBA" id="ARBA00022723"/>
    </source>
</evidence>
<dbReference type="PROSITE" id="PS51192">
    <property type="entry name" value="HELICASE_ATP_BIND_1"/>
    <property type="match status" value="1"/>
</dbReference>
<keyword evidence="4" id="KW-0347">Helicase</keyword>
<feature type="region of interest" description="Disordered" evidence="7">
    <location>
        <begin position="1"/>
        <end position="58"/>
    </location>
</feature>
<sequence>MEDFSQTKSRRAKRDREPCQSLRKNSATSLAVDDESFDPSTKSTRSSNKKPKLSSSTPLTSFPPVLRIYTHDPKKKTIFDYQSLSRRACELWRSPSGGLQAANHHRPAGVCRRLGVIHLELLLLEDDVASKKSAKNGNKKKQKTMPSTEQYTESQIYNLLVDRSLSMNTMQWKKPSGGRFPSKTQARKDVVFIYGEKDYHNLPGHSTQASLIQKVQEDWSRIVKAGRVVPRWNKSGEVADPATPTTCKRLLKLLKNRQLKDPHPDRHVILYNGLEHIPTDAVSVLEAIVDLSTPSQALYGVPLLVSVPKIDRIERLDTATKEWRTSVYFSIGIYANRLLFDVMTQKLQIVMAALDDESITVLKGLSTPPSLPSDPTAEPVFVSDPKGPKVSLDFVVNSSLSDSDESHTTEYSRSQKGSTSYNPPNKEFDDVGASDGTLDAFTPSGFLKLIENTGTNMDGFDALETLLGDKLQVDLMLHQKHALSFMYKMEHLDHGINSLIWEERAFPEGGKYFYSPILGQLRLALGHSAEPVRGGILADEMGLGKTCSVLALIMASLSEIKDQIAKENKPASTSATLIIVPPALLSQWVSEVFKVAGENLVVDVFDHNSLEFQRRSNHPVTDFDADVVLTTYQSLEKARRGGSSKAANILLSTNWARVVLDEMQEVRSHTSSISKNCNALIASRRWMLSGTPLFEGFSDFRGELCFLRLDPFAAESEDGFFDFAITQHIDNRSQRGLETLRVLGLLLLRRSKSMIVKGTNLPLLGLKRMTIKFQPVPQDLSERAIYCFLEHLMHSILDEHNGTQPPLRQSETSSSEKRSFLRVLREICASVHLLNGGYGCSSQIPILDRWMKAYNRKFIERKQVNTLGGEDKTEHFTCDEAIRFISQADEKVNHQSDFVSNLRLGHGGGVASRSRAMADKVREKFEDGRLKIDSKNVAIVICQRKQARIRWHKALESVTTGGLPDREYASTNIFFSKLWMARRTTPFGHGWRPRPLVDEEKALEEIRKRMGCNWATQSALCVSDIPSAVTQDELVTALLKCIENDMKKRNMRSIIGKIEVIKKGVRIISSGSRSTASSWKALVVLQNPTLVDIVVKQTKEKIGLRIKTQAFLPQIEEQAARAKERFELAETMAIIHPTENNKAKKNETQREHEIAKSLRAFGEYKEGHVLVTRSHDGFRLTDRPRTCLVQSLNSAVQSLAESILTIQHEIEVLKENLNSLQTKMTSDCTERTQSLTAVEALQALQHGRSEETTCPVCQERLGDNGGLVAATQCGHLSCSQCMEDWKKEKQRQTLTCMECRKPVNCVITIDPTKKENKELIEERKNDARELVRKAAKLLQENGSGALDPRLWQALYETLELPDDADRSRDRHFPAIPGEVLGHIRVASQLPVHSGSKVTGSMKSLALSSKVRALLSDLPRDELSVVFTSSKSFLTHILLVLEMHDIGCRGLFTGQKEIESKAALDDWHNDEKVMVLVVQAGAAACGLTLTASRKLFLMDPFLKYEEEQQAYARLHRYGQKNQVSCTVYYSPVSIESRLLEWRKQSNGYVVDDQVQFTSLDGSDADEEEDLDDDWDESDNENQDSDMEEEQNQTKFLLNFRS</sequence>
<dbReference type="PANTHER" id="PTHR45626:SF17">
    <property type="entry name" value="HELICASE-LIKE TRANSCRIPTION FACTOR"/>
    <property type="match status" value="1"/>
</dbReference>
<evidence type="ECO:0000313" key="11">
    <source>
        <dbReference type="Proteomes" id="UP000693970"/>
    </source>
</evidence>
<keyword evidence="5" id="KW-0067">ATP-binding</keyword>
<evidence type="ECO:0000256" key="6">
    <source>
        <dbReference type="PROSITE-ProRule" id="PRU00175"/>
    </source>
</evidence>
<evidence type="ECO:0000259" key="8">
    <source>
        <dbReference type="PROSITE" id="PS50089"/>
    </source>
</evidence>
<proteinExistence type="predicted"/>
<dbReference type="InterPro" id="IPR050628">
    <property type="entry name" value="SNF2_RAD54_helicase_TF"/>
</dbReference>
<dbReference type="GO" id="GO:0016787">
    <property type="term" value="F:hydrolase activity"/>
    <property type="evidence" value="ECO:0007669"/>
    <property type="project" value="UniProtKB-KW"/>
</dbReference>
<dbReference type="GO" id="GO:0008094">
    <property type="term" value="F:ATP-dependent activity, acting on DNA"/>
    <property type="evidence" value="ECO:0007669"/>
    <property type="project" value="TreeGrafter"/>
</dbReference>
<dbReference type="Pfam" id="PF00176">
    <property type="entry name" value="SNF2-rel_dom"/>
    <property type="match status" value="1"/>
</dbReference>
<name>A0A9K3LI46_9STRA</name>
<dbReference type="InterPro" id="IPR049730">
    <property type="entry name" value="SNF2/RAD54-like_C"/>
</dbReference>
<keyword evidence="3" id="KW-0378">Hydrolase</keyword>
<feature type="compositionally biased region" description="Acidic residues" evidence="7">
    <location>
        <begin position="1561"/>
        <end position="1589"/>
    </location>
</feature>
<dbReference type="SMART" id="SM00184">
    <property type="entry name" value="RING"/>
    <property type="match status" value="1"/>
</dbReference>
<evidence type="ECO:0000256" key="4">
    <source>
        <dbReference type="ARBA" id="ARBA00022806"/>
    </source>
</evidence>
<dbReference type="GO" id="GO:0008270">
    <property type="term" value="F:zinc ion binding"/>
    <property type="evidence" value="ECO:0007669"/>
    <property type="project" value="UniProtKB-KW"/>
</dbReference>
<dbReference type="Proteomes" id="UP000693970">
    <property type="component" value="Unassembled WGS sequence"/>
</dbReference>
<keyword evidence="2" id="KW-0547">Nucleotide-binding</keyword>
<dbReference type="InterPro" id="IPR018957">
    <property type="entry name" value="Znf_C3HC4_RING-type"/>
</dbReference>
<evidence type="ECO:0000313" key="10">
    <source>
        <dbReference type="EMBL" id="KAG7361366.1"/>
    </source>
</evidence>
<feature type="region of interest" description="Disordered" evidence="7">
    <location>
        <begin position="400"/>
        <end position="429"/>
    </location>
</feature>
<feature type="region of interest" description="Disordered" evidence="7">
    <location>
        <begin position="1557"/>
        <end position="1600"/>
    </location>
</feature>
<dbReference type="OrthoDB" id="448448at2759"/>
<dbReference type="InterPro" id="IPR014001">
    <property type="entry name" value="Helicase_ATP-bd"/>
</dbReference>
<accession>A0A9K3LI46</accession>
<dbReference type="CDD" id="cd18793">
    <property type="entry name" value="SF2_C_SNF"/>
    <property type="match status" value="1"/>
</dbReference>
<keyword evidence="1" id="KW-0479">Metal-binding</keyword>
<evidence type="ECO:0000259" key="9">
    <source>
        <dbReference type="PROSITE" id="PS51192"/>
    </source>
</evidence>
<dbReference type="GO" id="GO:0005634">
    <property type="term" value="C:nucleus"/>
    <property type="evidence" value="ECO:0007669"/>
    <property type="project" value="TreeGrafter"/>
</dbReference>
<dbReference type="GO" id="GO:0005524">
    <property type="term" value="F:ATP binding"/>
    <property type="evidence" value="ECO:0007669"/>
    <property type="project" value="UniProtKB-KW"/>
</dbReference>
<dbReference type="PANTHER" id="PTHR45626">
    <property type="entry name" value="TRANSCRIPTION TERMINATION FACTOR 2-RELATED"/>
    <property type="match status" value="1"/>
</dbReference>
<dbReference type="Pfam" id="PF00097">
    <property type="entry name" value="zf-C3HC4"/>
    <property type="match status" value="1"/>
</dbReference>
<dbReference type="GO" id="GO:0006281">
    <property type="term" value="P:DNA repair"/>
    <property type="evidence" value="ECO:0007669"/>
    <property type="project" value="TreeGrafter"/>
</dbReference>
<reference evidence="10" key="2">
    <citation type="submission" date="2021-04" db="EMBL/GenBank/DDBJ databases">
        <authorList>
            <person name="Podell S."/>
        </authorList>
    </citation>
    <scope>NUCLEOTIDE SEQUENCE</scope>
    <source>
        <strain evidence="10">Hildebrandi</strain>
    </source>
</reference>
<feature type="domain" description="Helicase ATP-binding" evidence="9">
    <location>
        <begin position="526"/>
        <end position="710"/>
    </location>
</feature>
<protein>
    <submittedName>
        <fullName evidence="10">SNF2/helicase domain containing protein</fullName>
    </submittedName>
</protein>
<evidence type="ECO:0000256" key="3">
    <source>
        <dbReference type="ARBA" id="ARBA00022801"/>
    </source>
</evidence>
<dbReference type="CDD" id="cd18008">
    <property type="entry name" value="DEXDc_SHPRH-like"/>
    <property type="match status" value="1"/>
</dbReference>